<keyword evidence="3" id="KW-0597">Phosphoprotein</keyword>
<evidence type="ECO:0000256" key="13">
    <source>
        <dbReference type="ARBA" id="ARBA00023137"/>
    </source>
</evidence>
<evidence type="ECO:0000256" key="19">
    <source>
        <dbReference type="PROSITE-ProRule" id="PRU10141"/>
    </source>
</evidence>
<dbReference type="PROSITE" id="PS00107">
    <property type="entry name" value="PROTEIN_KINASE_ATP"/>
    <property type="match status" value="1"/>
</dbReference>
<sequence length="207" mass="23034">MDLGSGEENDTDQLSMEITPETLYTVIGVCAGGLLAIVLLILTAIYCRRLTLQVDECDGLKSVFNSNVAYEKNAEKDDVNLNCYLSNINNSILKDEFPRQSLQLGIDLGQGRFGKVMMARALNISGHGNWEMVAVKTCRGSSSDCEKEDLIQELDVMRKIPKHKNIVSYLGCCTKQDPVYILMEYVKGRQSAIIFTKMSTKSTDCNQ</sequence>
<evidence type="ECO:0000256" key="15">
    <source>
        <dbReference type="ARBA" id="ARBA00023170"/>
    </source>
</evidence>
<dbReference type="EC" id="2.7.10.1" evidence="2"/>
<evidence type="ECO:0000256" key="2">
    <source>
        <dbReference type="ARBA" id="ARBA00011902"/>
    </source>
</evidence>
<dbReference type="PROSITE" id="PS50011">
    <property type="entry name" value="PROTEIN_KINASE_DOM"/>
    <property type="match status" value="1"/>
</dbReference>
<keyword evidence="12 20" id="KW-0472">Membrane</keyword>
<organism evidence="22 23">
    <name type="scientific">Mytilus edulis</name>
    <name type="common">Blue mussel</name>
    <dbReference type="NCBI Taxonomy" id="6550"/>
    <lineage>
        <taxon>Eukaryota</taxon>
        <taxon>Metazoa</taxon>
        <taxon>Spiralia</taxon>
        <taxon>Lophotrochozoa</taxon>
        <taxon>Mollusca</taxon>
        <taxon>Bivalvia</taxon>
        <taxon>Autobranchia</taxon>
        <taxon>Pteriomorphia</taxon>
        <taxon>Mytilida</taxon>
        <taxon>Mytiloidea</taxon>
        <taxon>Mytilidae</taxon>
        <taxon>Mytilinae</taxon>
        <taxon>Mytilus</taxon>
    </lineage>
</organism>
<keyword evidence="23" id="KW-1185">Reference proteome</keyword>
<keyword evidence="15" id="KW-0675">Receptor</keyword>
<dbReference type="InterPro" id="IPR050122">
    <property type="entry name" value="RTK"/>
</dbReference>
<dbReference type="Proteomes" id="UP000683360">
    <property type="component" value="Unassembled WGS sequence"/>
</dbReference>
<feature type="domain" description="Protein kinase" evidence="21">
    <location>
        <begin position="102"/>
        <end position="207"/>
    </location>
</feature>
<evidence type="ECO:0000313" key="23">
    <source>
        <dbReference type="Proteomes" id="UP000683360"/>
    </source>
</evidence>
<dbReference type="GO" id="GO:0043235">
    <property type="term" value="C:receptor complex"/>
    <property type="evidence" value="ECO:0007669"/>
    <property type="project" value="TreeGrafter"/>
</dbReference>
<gene>
    <name evidence="22" type="ORF">MEDL_9760</name>
</gene>
<keyword evidence="6" id="KW-0732">Signal</keyword>
<dbReference type="GO" id="GO:0007169">
    <property type="term" value="P:cell surface receptor protein tyrosine kinase signaling pathway"/>
    <property type="evidence" value="ECO:0007669"/>
    <property type="project" value="TreeGrafter"/>
</dbReference>
<evidence type="ECO:0000256" key="12">
    <source>
        <dbReference type="ARBA" id="ARBA00023136"/>
    </source>
</evidence>
<comment type="caution">
    <text evidence="22">The sequence shown here is derived from an EMBL/GenBank/DDBJ whole genome shotgun (WGS) entry which is preliminary data.</text>
</comment>
<evidence type="ECO:0000256" key="5">
    <source>
        <dbReference type="ARBA" id="ARBA00022692"/>
    </source>
</evidence>
<evidence type="ECO:0000259" key="21">
    <source>
        <dbReference type="PROSITE" id="PS50011"/>
    </source>
</evidence>
<dbReference type="GO" id="GO:0004714">
    <property type="term" value="F:transmembrane receptor protein tyrosine kinase activity"/>
    <property type="evidence" value="ECO:0007669"/>
    <property type="project" value="UniProtKB-EC"/>
</dbReference>
<proteinExistence type="predicted"/>
<dbReference type="InterPro" id="IPR017441">
    <property type="entry name" value="Protein_kinase_ATP_BS"/>
</dbReference>
<dbReference type="Pfam" id="PF07714">
    <property type="entry name" value="PK_Tyr_Ser-Thr"/>
    <property type="match status" value="1"/>
</dbReference>
<dbReference type="PANTHER" id="PTHR24416:SF621">
    <property type="entry name" value="TYROSINE KINASE RECEPTOR CAD96CA"/>
    <property type="match status" value="1"/>
</dbReference>
<keyword evidence="7" id="KW-0677">Repeat</keyword>
<dbReference type="InterPro" id="IPR011009">
    <property type="entry name" value="Kinase-like_dom_sf"/>
</dbReference>
<keyword evidence="8 19" id="KW-0547">Nucleotide-binding</keyword>
<accession>A0A8S3QGW4</accession>
<feature type="binding site" evidence="19">
    <location>
        <position position="136"/>
    </location>
    <ligand>
        <name>ATP</name>
        <dbReference type="ChEBI" id="CHEBI:30616"/>
    </ligand>
</feature>
<dbReference type="PANTHER" id="PTHR24416">
    <property type="entry name" value="TYROSINE-PROTEIN KINASE RECEPTOR"/>
    <property type="match status" value="1"/>
</dbReference>
<evidence type="ECO:0000256" key="8">
    <source>
        <dbReference type="ARBA" id="ARBA00022741"/>
    </source>
</evidence>
<evidence type="ECO:0000256" key="7">
    <source>
        <dbReference type="ARBA" id="ARBA00022737"/>
    </source>
</evidence>
<evidence type="ECO:0000256" key="18">
    <source>
        <dbReference type="ARBA" id="ARBA00056965"/>
    </source>
</evidence>
<evidence type="ECO:0000256" key="1">
    <source>
        <dbReference type="ARBA" id="ARBA00004167"/>
    </source>
</evidence>
<keyword evidence="4 22" id="KW-0808">Transferase</keyword>
<keyword evidence="14" id="KW-1015">Disulfide bond</keyword>
<feature type="transmembrane region" description="Helical" evidence="20">
    <location>
        <begin position="23"/>
        <end position="46"/>
    </location>
</feature>
<evidence type="ECO:0000256" key="11">
    <source>
        <dbReference type="ARBA" id="ARBA00022989"/>
    </source>
</evidence>
<keyword evidence="11 20" id="KW-1133">Transmembrane helix</keyword>
<dbReference type="Gene3D" id="3.30.200.20">
    <property type="entry name" value="Phosphorylase Kinase, domain 1"/>
    <property type="match status" value="1"/>
</dbReference>
<name>A0A8S3QGW4_MYTED</name>
<evidence type="ECO:0000256" key="20">
    <source>
        <dbReference type="SAM" id="Phobius"/>
    </source>
</evidence>
<dbReference type="SUPFAM" id="SSF56112">
    <property type="entry name" value="Protein kinase-like (PK-like)"/>
    <property type="match status" value="1"/>
</dbReference>
<reference evidence="22" key="1">
    <citation type="submission" date="2021-03" db="EMBL/GenBank/DDBJ databases">
        <authorList>
            <person name="Bekaert M."/>
        </authorList>
    </citation>
    <scope>NUCLEOTIDE SEQUENCE</scope>
</reference>
<keyword evidence="5 20" id="KW-0812">Transmembrane</keyword>
<evidence type="ECO:0000256" key="3">
    <source>
        <dbReference type="ARBA" id="ARBA00022553"/>
    </source>
</evidence>
<comment type="function">
    <text evidence="18">Receptor for basic fibroblast growth factor.</text>
</comment>
<dbReference type="GO" id="GO:0005886">
    <property type="term" value="C:plasma membrane"/>
    <property type="evidence" value="ECO:0007669"/>
    <property type="project" value="TreeGrafter"/>
</dbReference>
<keyword evidence="9" id="KW-0418">Kinase</keyword>
<evidence type="ECO:0000256" key="14">
    <source>
        <dbReference type="ARBA" id="ARBA00023157"/>
    </source>
</evidence>
<evidence type="ECO:0000256" key="10">
    <source>
        <dbReference type="ARBA" id="ARBA00022840"/>
    </source>
</evidence>
<evidence type="ECO:0000256" key="6">
    <source>
        <dbReference type="ARBA" id="ARBA00022729"/>
    </source>
</evidence>
<keyword evidence="10 19" id="KW-0067">ATP-binding</keyword>
<evidence type="ECO:0000256" key="16">
    <source>
        <dbReference type="ARBA" id="ARBA00023180"/>
    </source>
</evidence>
<keyword evidence="13" id="KW-0829">Tyrosine-protein kinase</keyword>
<evidence type="ECO:0000256" key="9">
    <source>
        <dbReference type="ARBA" id="ARBA00022777"/>
    </source>
</evidence>
<dbReference type="AlphaFoldDB" id="A0A8S3QGW4"/>
<evidence type="ECO:0000313" key="22">
    <source>
        <dbReference type="EMBL" id="CAG2194740.1"/>
    </source>
</evidence>
<dbReference type="FunFam" id="3.30.200.20:FF:000593">
    <property type="entry name" value="Predicted protein"/>
    <property type="match status" value="1"/>
</dbReference>
<protein>
    <recommendedName>
        <fullName evidence="2">receptor protein-tyrosine kinase</fullName>
        <ecNumber evidence="2">2.7.10.1</ecNumber>
    </recommendedName>
</protein>
<keyword evidence="16" id="KW-0325">Glycoprotein</keyword>
<dbReference type="InterPro" id="IPR001245">
    <property type="entry name" value="Ser-Thr/Tyr_kinase_cat_dom"/>
</dbReference>
<keyword evidence="17" id="KW-0393">Immunoglobulin domain</keyword>
<comment type="subcellular location">
    <subcellularLocation>
        <location evidence="1">Membrane</location>
        <topology evidence="1">Single-pass membrane protein</topology>
    </subcellularLocation>
</comment>
<dbReference type="OrthoDB" id="3256376at2759"/>
<evidence type="ECO:0000256" key="17">
    <source>
        <dbReference type="ARBA" id="ARBA00023319"/>
    </source>
</evidence>
<dbReference type="EMBL" id="CAJPWZ010000493">
    <property type="protein sequence ID" value="CAG2194740.1"/>
    <property type="molecule type" value="Genomic_DNA"/>
</dbReference>
<evidence type="ECO:0000256" key="4">
    <source>
        <dbReference type="ARBA" id="ARBA00022679"/>
    </source>
</evidence>
<dbReference type="GO" id="GO:0005524">
    <property type="term" value="F:ATP binding"/>
    <property type="evidence" value="ECO:0007669"/>
    <property type="project" value="UniProtKB-UniRule"/>
</dbReference>
<dbReference type="InterPro" id="IPR000719">
    <property type="entry name" value="Prot_kinase_dom"/>
</dbReference>